<feature type="domain" description="Guanylate cyclase" evidence="4">
    <location>
        <begin position="36"/>
        <end position="116"/>
    </location>
</feature>
<dbReference type="InterPro" id="IPR029787">
    <property type="entry name" value="Nucleotide_cyclase"/>
</dbReference>
<keyword evidence="2" id="KW-0067">ATP-binding</keyword>
<dbReference type="SUPFAM" id="SSF55073">
    <property type="entry name" value="Nucleotide cyclase"/>
    <property type="match status" value="2"/>
</dbReference>
<sequence length="388" mass="42668">MTEKFVQKSGKDRGTDELVQTLNEYLCDILGGKSRDAVLVLWRTPPRELARTISLVLHCSLQIQKKYRRRETDVGQEVQLKIGISAGTMSLSIFGDRRQQYFCIFGRGVGEVHEAEELADAGDIVLSATAWEVCEQHRLRTKHLAGQRAVKSHVSSDHLPFLSSGAMRPALLLPSDPNAEKVYRKYIPDAALGKVRQVPLELFSELRPVTIIFIQLQLPADVSTGSTSTILNAASSVMVEILSPHKGKINKVLLCDKGCTFLCVLGLAGNKLPSEINHALQCALQIYNACSTMQPLAWKGAAGLVAQAHQGVFSLSLTPALSLAVIGQKVNLAARMMVHYPGLVSCDAVTYATSQLPHYYFRELPEREMKGISQPGPVYQYVGITEER</sequence>
<dbReference type="GO" id="GO:0005524">
    <property type="term" value="F:ATP binding"/>
    <property type="evidence" value="ECO:0007669"/>
    <property type="project" value="UniProtKB-KW"/>
</dbReference>
<keyword evidence="1" id="KW-0547">Nucleotide-binding</keyword>
<dbReference type="Pfam" id="PF00211">
    <property type="entry name" value="Guanylate_cyc"/>
    <property type="match status" value="1"/>
</dbReference>
<dbReference type="GO" id="GO:0004016">
    <property type="term" value="F:adenylate cyclase activity"/>
    <property type="evidence" value="ECO:0007669"/>
    <property type="project" value="TreeGrafter"/>
</dbReference>
<evidence type="ECO:0000256" key="2">
    <source>
        <dbReference type="ARBA" id="ARBA00022840"/>
    </source>
</evidence>
<dbReference type="Proteomes" id="UP000694419">
    <property type="component" value="Unplaced"/>
</dbReference>
<evidence type="ECO:0000256" key="1">
    <source>
        <dbReference type="ARBA" id="ARBA00022741"/>
    </source>
</evidence>
<evidence type="ECO:0000313" key="6">
    <source>
        <dbReference type="Proteomes" id="UP000694419"/>
    </source>
</evidence>
<keyword evidence="6" id="KW-1185">Reference proteome</keyword>
<dbReference type="Gene3D" id="3.30.70.1230">
    <property type="entry name" value="Nucleotide cyclase"/>
    <property type="match status" value="2"/>
</dbReference>
<name>A0A8C3JYW4_9CHAR</name>
<evidence type="ECO:0000259" key="4">
    <source>
        <dbReference type="PROSITE" id="PS50125"/>
    </source>
</evidence>
<dbReference type="GO" id="GO:0035556">
    <property type="term" value="P:intracellular signal transduction"/>
    <property type="evidence" value="ECO:0007669"/>
    <property type="project" value="InterPro"/>
</dbReference>
<dbReference type="PANTHER" id="PTHR16305">
    <property type="entry name" value="TESTICULAR SOLUBLE ADENYLYL CYCLASE"/>
    <property type="match status" value="1"/>
</dbReference>
<dbReference type="AlphaFoldDB" id="A0A8C3JYW4"/>
<reference evidence="5" key="2">
    <citation type="submission" date="2025-09" db="UniProtKB">
        <authorList>
            <consortium name="Ensembl"/>
        </authorList>
    </citation>
    <scope>IDENTIFICATION</scope>
</reference>
<dbReference type="Ensembl" id="ENSCPGT00000016865.1">
    <property type="protein sequence ID" value="ENSCPGP00000015401.1"/>
    <property type="gene ID" value="ENSCPGG00000010848.1"/>
</dbReference>
<organism evidence="5 6">
    <name type="scientific">Calidris pygmaea</name>
    <name type="common">Spoon-billed sandpiper</name>
    <dbReference type="NCBI Taxonomy" id="425635"/>
    <lineage>
        <taxon>Eukaryota</taxon>
        <taxon>Metazoa</taxon>
        <taxon>Chordata</taxon>
        <taxon>Craniata</taxon>
        <taxon>Vertebrata</taxon>
        <taxon>Euteleostomi</taxon>
        <taxon>Archelosauria</taxon>
        <taxon>Archosauria</taxon>
        <taxon>Dinosauria</taxon>
        <taxon>Saurischia</taxon>
        <taxon>Theropoda</taxon>
        <taxon>Coelurosauria</taxon>
        <taxon>Aves</taxon>
        <taxon>Neognathae</taxon>
        <taxon>Neoaves</taxon>
        <taxon>Charadriiformes</taxon>
        <taxon>Scolopacidae</taxon>
        <taxon>Calidris</taxon>
    </lineage>
</organism>
<accession>A0A8C3JYW4</accession>
<evidence type="ECO:0000313" key="5">
    <source>
        <dbReference type="Ensembl" id="ENSCPGP00000015401.1"/>
    </source>
</evidence>
<dbReference type="PROSITE" id="PS50125">
    <property type="entry name" value="GUANYLATE_CYCLASE_2"/>
    <property type="match status" value="1"/>
</dbReference>
<dbReference type="InterPro" id="IPR001054">
    <property type="entry name" value="A/G_cyclase"/>
</dbReference>
<dbReference type="GO" id="GO:0009190">
    <property type="term" value="P:cyclic nucleotide biosynthetic process"/>
    <property type="evidence" value="ECO:0007669"/>
    <property type="project" value="InterPro"/>
</dbReference>
<dbReference type="GO" id="GO:0005737">
    <property type="term" value="C:cytoplasm"/>
    <property type="evidence" value="ECO:0007669"/>
    <property type="project" value="TreeGrafter"/>
</dbReference>
<protein>
    <recommendedName>
        <fullName evidence="4">Guanylate cyclase domain-containing protein</fullName>
    </recommendedName>
</protein>
<proteinExistence type="predicted"/>
<dbReference type="PANTHER" id="PTHR16305:SF28">
    <property type="entry name" value="GUANYLATE CYCLASE DOMAIN-CONTAINING PROTEIN"/>
    <property type="match status" value="1"/>
</dbReference>
<keyword evidence="3" id="KW-0456">Lyase</keyword>
<evidence type="ECO:0000256" key="3">
    <source>
        <dbReference type="ARBA" id="ARBA00023239"/>
    </source>
</evidence>
<reference evidence="5" key="1">
    <citation type="submission" date="2025-08" db="UniProtKB">
        <authorList>
            <consortium name="Ensembl"/>
        </authorList>
    </citation>
    <scope>IDENTIFICATION</scope>
</reference>